<dbReference type="Proteomes" id="UP001327560">
    <property type="component" value="Chromosome 5"/>
</dbReference>
<dbReference type="InterPro" id="IPR007750">
    <property type="entry name" value="DUF674"/>
</dbReference>
<dbReference type="AlphaFoldDB" id="A0AAQ3KJW4"/>
<reference evidence="1 2" key="1">
    <citation type="submission" date="2023-10" db="EMBL/GenBank/DDBJ databases">
        <title>Chromosome-scale genome assembly provides insights into flower coloration mechanisms of Canna indica.</title>
        <authorList>
            <person name="Li C."/>
        </authorList>
    </citation>
    <scope>NUCLEOTIDE SEQUENCE [LARGE SCALE GENOMIC DNA]</scope>
    <source>
        <tissue evidence="1">Flower</tissue>
    </source>
</reference>
<organism evidence="1 2">
    <name type="scientific">Canna indica</name>
    <name type="common">Indian-shot</name>
    <dbReference type="NCBI Taxonomy" id="4628"/>
    <lineage>
        <taxon>Eukaryota</taxon>
        <taxon>Viridiplantae</taxon>
        <taxon>Streptophyta</taxon>
        <taxon>Embryophyta</taxon>
        <taxon>Tracheophyta</taxon>
        <taxon>Spermatophyta</taxon>
        <taxon>Magnoliopsida</taxon>
        <taxon>Liliopsida</taxon>
        <taxon>Zingiberales</taxon>
        <taxon>Cannaceae</taxon>
        <taxon>Canna</taxon>
    </lineage>
</organism>
<sequence length="187" mass="20745">MARTTQITLKLLVDKSARKVVFAEASKEVVDFLIEVLQIPVCSIVKLLTTERMVGAIGNFYKSMEDLDDSYLLPKNTNCYGSYKIDVKVNYVEGTEVGGASNGGYVKGVVTYIIMDNLSITPMSTISSIALLNKCNVREVGALEEKIVKLGFDEAREILKASMESKTVLTDVFLAKKKYQVLGKRHY</sequence>
<keyword evidence="2" id="KW-1185">Reference proteome</keyword>
<dbReference type="PANTHER" id="PTHR33103">
    <property type="entry name" value="OS01G0153900 PROTEIN"/>
    <property type="match status" value="1"/>
</dbReference>
<evidence type="ECO:0000313" key="1">
    <source>
        <dbReference type="EMBL" id="WOL06911.1"/>
    </source>
</evidence>
<proteinExistence type="predicted"/>
<evidence type="ECO:0000313" key="2">
    <source>
        <dbReference type="Proteomes" id="UP001327560"/>
    </source>
</evidence>
<accession>A0AAQ3KJW4</accession>
<gene>
    <name evidence="1" type="ORF">Cni_G15646</name>
</gene>
<dbReference type="PANTHER" id="PTHR33103:SF19">
    <property type="entry name" value="OS09G0544700 PROTEIN"/>
    <property type="match status" value="1"/>
</dbReference>
<name>A0AAQ3KJW4_9LILI</name>
<evidence type="ECO:0008006" key="3">
    <source>
        <dbReference type="Google" id="ProtNLM"/>
    </source>
</evidence>
<dbReference type="EMBL" id="CP136894">
    <property type="protein sequence ID" value="WOL06911.1"/>
    <property type="molecule type" value="Genomic_DNA"/>
</dbReference>
<protein>
    <recommendedName>
        <fullName evidence="3">DUF674 domain-containing protein</fullName>
    </recommendedName>
</protein>
<dbReference type="Pfam" id="PF05056">
    <property type="entry name" value="DUF674"/>
    <property type="match status" value="2"/>
</dbReference>